<evidence type="ECO:0000313" key="2">
    <source>
        <dbReference type="EMBL" id="PWK91138.1"/>
    </source>
</evidence>
<dbReference type="GO" id="GO:0004805">
    <property type="term" value="F:trehalose-phosphatase activity"/>
    <property type="evidence" value="ECO:0007669"/>
    <property type="project" value="TreeGrafter"/>
</dbReference>
<dbReference type="OrthoDB" id="9761633at2"/>
<gene>
    <name evidence="3" type="ORF">C8D87_11284</name>
    <name evidence="2" type="ORF">C8D88_1011169</name>
</gene>
<protein>
    <submittedName>
        <fullName evidence="2">Trehalose 6-phosphate synthase</fullName>
    </submittedName>
</protein>
<organism evidence="2 4">
    <name type="scientific">Lentzea atacamensis</name>
    <dbReference type="NCBI Taxonomy" id="531938"/>
    <lineage>
        <taxon>Bacteria</taxon>
        <taxon>Bacillati</taxon>
        <taxon>Actinomycetota</taxon>
        <taxon>Actinomycetes</taxon>
        <taxon>Pseudonocardiales</taxon>
        <taxon>Pseudonocardiaceae</taxon>
        <taxon>Lentzea</taxon>
    </lineage>
</organism>
<dbReference type="SUPFAM" id="SSF53756">
    <property type="entry name" value="UDP-Glycosyltransferase/glycogen phosphorylase"/>
    <property type="match status" value="1"/>
</dbReference>
<sequence>MDIGENGAEFVVVANRLPVDLERLPDGTERWKHSPGGLVSALEPFLRSHSGAWVGWPGVADADVAPFEDDGLLLHPVQLSAKDVEDYYEGFSNGTLWPLYHDVVAQPAFHRHWWNAYRQVNQRFADATAKIAAQGATVWVQDYQLQLVPAMLREQRPDLKIGFFLHIPFPPVELFMQLPWRTEIIRGLLGADLVGFHRPGGAQNFLWLARRLVGLEPSRGTVGVRTRPGVVQVGDRTVRVGAFPISIDSAGLDAVARRKETQARARQIREDLGNPKRILLGVDRLDYTKGIDVRIRALYELIADGRVDPEDVTMVQLATPSRERVDHYKTMRQDIEQSVGRINGEFGRVGKPVVHYLHQSVNREELVAFMSAADVMVVTPVRDGMNLVCKEYVACRYDLGGALVLSEFAGAAAELTSAFLVNPHDLDGVKNALQAALDIDPAEGRRRMRALRRQVLTHDVDRWARSFLEALGTQTSV</sequence>
<dbReference type="CDD" id="cd03788">
    <property type="entry name" value="GT20_TPS"/>
    <property type="match status" value="1"/>
</dbReference>
<accession>A0A316IL73</accession>
<dbReference type="Proteomes" id="UP000248714">
    <property type="component" value="Unassembled WGS sequence"/>
</dbReference>
<dbReference type="PANTHER" id="PTHR10788:SF106">
    <property type="entry name" value="BCDNA.GH08860"/>
    <property type="match status" value="1"/>
</dbReference>
<dbReference type="PANTHER" id="PTHR10788">
    <property type="entry name" value="TREHALOSE-6-PHOSPHATE SYNTHASE"/>
    <property type="match status" value="1"/>
</dbReference>
<evidence type="ECO:0000313" key="3">
    <source>
        <dbReference type="EMBL" id="RAS60188.1"/>
    </source>
</evidence>
<dbReference type="Pfam" id="PF00982">
    <property type="entry name" value="Glyco_transf_20"/>
    <property type="match status" value="1"/>
</dbReference>
<keyword evidence="5" id="KW-1185">Reference proteome</keyword>
<evidence type="ECO:0000256" key="1">
    <source>
        <dbReference type="ARBA" id="ARBA00008799"/>
    </source>
</evidence>
<name>A0A316IL73_9PSEU</name>
<reference evidence="2 4" key="1">
    <citation type="submission" date="2018-05" db="EMBL/GenBank/DDBJ databases">
        <title>Genomic Encyclopedia of Type Strains, Phase IV (KMG-IV): sequencing the most valuable type-strain genomes for metagenomic binning, comparative biology and taxonomic classification.</title>
        <authorList>
            <person name="Goeker M."/>
        </authorList>
    </citation>
    <scope>NUCLEOTIDE SEQUENCE [LARGE SCALE GENOMIC DNA]</scope>
    <source>
        <strain evidence="3 5">DSM 45479</strain>
        <strain evidence="2 4">DSM 45480</strain>
    </source>
</reference>
<dbReference type="InterPro" id="IPR001830">
    <property type="entry name" value="Glyco_trans_20"/>
</dbReference>
<dbReference type="GO" id="GO:0005829">
    <property type="term" value="C:cytosol"/>
    <property type="evidence" value="ECO:0007669"/>
    <property type="project" value="TreeGrafter"/>
</dbReference>
<dbReference type="RefSeq" id="WP_109631344.1">
    <property type="nucleotide sequence ID" value="NZ_QGHB01000001.1"/>
</dbReference>
<evidence type="ECO:0000313" key="5">
    <source>
        <dbReference type="Proteomes" id="UP000248714"/>
    </source>
</evidence>
<dbReference type="EMBL" id="QLTT01000012">
    <property type="protein sequence ID" value="RAS60188.1"/>
    <property type="molecule type" value="Genomic_DNA"/>
</dbReference>
<dbReference type="Proteomes" id="UP000246005">
    <property type="component" value="Unassembled WGS sequence"/>
</dbReference>
<comment type="similarity">
    <text evidence="1">Belongs to the glycosyltransferase 20 family.</text>
</comment>
<dbReference type="AlphaFoldDB" id="A0A316IL73"/>
<evidence type="ECO:0000313" key="4">
    <source>
        <dbReference type="Proteomes" id="UP000246005"/>
    </source>
</evidence>
<dbReference type="GO" id="GO:0005992">
    <property type="term" value="P:trehalose biosynthetic process"/>
    <property type="evidence" value="ECO:0007669"/>
    <property type="project" value="InterPro"/>
</dbReference>
<comment type="caution">
    <text evidence="2">The sequence shown here is derived from an EMBL/GenBank/DDBJ whole genome shotgun (WGS) entry which is preliminary data.</text>
</comment>
<dbReference type="Gene3D" id="3.40.50.2000">
    <property type="entry name" value="Glycogen Phosphorylase B"/>
    <property type="match status" value="2"/>
</dbReference>
<dbReference type="EMBL" id="QGHB01000001">
    <property type="protein sequence ID" value="PWK91138.1"/>
    <property type="molecule type" value="Genomic_DNA"/>
</dbReference>
<proteinExistence type="inferred from homology"/>
<dbReference type="GO" id="GO:0003825">
    <property type="term" value="F:alpha,alpha-trehalose-phosphate synthase (UDP-forming) activity"/>
    <property type="evidence" value="ECO:0007669"/>
    <property type="project" value="TreeGrafter"/>
</dbReference>